<feature type="signal peptide" evidence="1">
    <location>
        <begin position="1"/>
        <end position="31"/>
    </location>
</feature>
<dbReference type="PATRIC" id="fig|698760.3.peg.139"/>
<name>L7FJF8_STRT8</name>
<sequence>MNPMKRLGAAISVSILMLGALLGMTSTSAAAQGRGLAEVNSTVASVMGADVAARGRQINATTMDYKGFTATKAVPGAQLTCRYQYLCMEVRGTVFNYYTCQLWTVSNWYGTGPWINNQTPGTVARFYGQSGNQLWTSTAYSSGTADWAPVWSLRPC</sequence>
<evidence type="ECO:0000313" key="3">
    <source>
        <dbReference type="Proteomes" id="UP000010931"/>
    </source>
</evidence>
<reference evidence="2 3" key="1">
    <citation type="journal article" date="2011" name="Plasmid">
        <title>Streptomyces turgidiscabies Car8 contains a modular pathogenicity island that shares virulence genes with other actinobacterial plant pathogens.</title>
        <authorList>
            <person name="Huguet-Tapia J.C."/>
            <person name="Badger J.H."/>
            <person name="Loria R."/>
            <person name="Pettis G.S."/>
        </authorList>
    </citation>
    <scope>NUCLEOTIDE SEQUENCE [LARGE SCALE GENOMIC DNA]</scope>
    <source>
        <strain evidence="2 3">Car8</strain>
    </source>
</reference>
<dbReference type="EMBL" id="AEJB01000013">
    <property type="protein sequence ID" value="ELP71211.1"/>
    <property type="molecule type" value="Genomic_DNA"/>
</dbReference>
<comment type="caution">
    <text evidence="2">The sequence shown here is derived from an EMBL/GenBank/DDBJ whole genome shotgun (WGS) entry which is preliminary data.</text>
</comment>
<proteinExistence type="predicted"/>
<dbReference type="GeneID" id="97399786"/>
<dbReference type="RefSeq" id="WP_006373437.1">
    <property type="nucleotide sequence ID" value="NZ_AEJB01000013.1"/>
</dbReference>
<accession>L7FJF8</accession>
<keyword evidence="3" id="KW-1185">Reference proteome</keyword>
<evidence type="ECO:0000256" key="1">
    <source>
        <dbReference type="SAM" id="SignalP"/>
    </source>
</evidence>
<protein>
    <recommendedName>
        <fullName evidence="4">Secreted protein</fullName>
    </recommendedName>
</protein>
<dbReference type="AlphaFoldDB" id="L7FJF8"/>
<gene>
    <name evidence="2" type="ORF">STRTUCAR8_05133</name>
</gene>
<keyword evidence="1" id="KW-0732">Signal</keyword>
<evidence type="ECO:0008006" key="4">
    <source>
        <dbReference type="Google" id="ProtNLM"/>
    </source>
</evidence>
<dbReference type="Proteomes" id="UP000010931">
    <property type="component" value="Unassembled WGS sequence"/>
</dbReference>
<evidence type="ECO:0000313" key="2">
    <source>
        <dbReference type="EMBL" id="ELP71211.1"/>
    </source>
</evidence>
<organism evidence="2 3">
    <name type="scientific">Streptomyces turgidiscabies (strain Car8)</name>
    <dbReference type="NCBI Taxonomy" id="698760"/>
    <lineage>
        <taxon>Bacteria</taxon>
        <taxon>Bacillati</taxon>
        <taxon>Actinomycetota</taxon>
        <taxon>Actinomycetes</taxon>
        <taxon>Kitasatosporales</taxon>
        <taxon>Streptomycetaceae</taxon>
        <taxon>Streptomyces</taxon>
    </lineage>
</organism>
<feature type="chain" id="PRO_5039272137" description="Secreted protein" evidence="1">
    <location>
        <begin position="32"/>
        <end position="156"/>
    </location>
</feature>